<dbReference type="PANTHER" id="PTHR33223:SF6">
    <property type="entry name" value="CCHC-TYPE DOMAIN-CONTAINING PROTEIN"/>
    <property type="match status" value="1"/>
</dbReference>
<protein>
    <recommendedName>
        <fullName evidence="1">Retrotransposon gag domain-containing protein</fullName>
    </recommendedName>
</protein>
<dbReference type="Proteomes" id="UP000075714">
    <property type="component" value="Unassembled WGS sequence"/>
</dbReference>
<dbReference type="EMBL" id="LSYV01000004">
    <property type="protein sequence ID" value="KXZ55242.1"/>
    <property type="molecule type" value="Genomic_DNA"/>
</dbReference>
<accession>A0A150GZU3</accession>
<comment type="caution">
    <text evidence="2">The sequence shown here is derived from an EMBL/GenBank/DDBJ whole genome shotgun (WGS) entry which is preliminary data.</text>
</comment>
<gene>
    <name evidence="2" type="ORF">GPECTOR_3g382</name>
</gene>
<name>A0A150GZU3_GONPE</name>
<organism evidence="2 3">
    <name type="scientific">Gonium pectorale</name>
    <name type="common">Green alga</name>
    <dbReference type="NCBI Taxonomy" id="33097"/>
    <lineage>
        <taxon>Eukaryota</taxon>
        <taxon>Viridiplantae</taxon>
        <taxon>Chlorophyta</taxon>
        <taxon>core chlorophytes</taxon>
        <taxon>Chlorophyceae</taxon>
        <taxon>CS clade</taxon>
        <taxon>Chlamydomonadales</taxon>
        <taxon>Volvocaceae</taxon>
        <taxon>Gonium</taxon>
    </lineage>
</organism>
<keyword evidence="3" id="KW-1185">Reference proteome</keyword>
<evidence type="ECO:0000259" key="1">
    <source>
        <dbReference type="Pfam" id="PF03732"/>
    </source>
</evidence>
<dbReference type="Pfam" id="PF03732">
    <property type="entry name" value="Retrotrans_gag"/>
    <property type="match status" value="1"/>
</dbReference>
<dbReference type="OrthoDB" id="911683at2759"/>
<proteinExistence type="predicted"/>
<evidence type="ECO:0000313" key="2">
    <source>
        <dbReference type="EMBL" id="KXZ55242.1"/>
    </source>
</evidence>
<sequence length="157" mass="18504">MDGVYIHPASLNSIPLYDPYDNARQWIERVERIAALYGWSDACKLNVAICRLGEEAAAWHMGMGHITNTWRAFRQAFFERYDLDRRELFRRLAHCRQGHSESVRTYADRYRRLSALLGVDPDGDPLHMHNFLQGLNERVYRRVFLMRPETLDQAVHL</sequence>
<feature type="domain" description="Retrotransposon gag" evidence="1">
    <location>
        <begin position="47"/>
        <end position="137"/>
    </location>
</feature>
<dbReference type="InterPro" id="IPR005162">
    <property type="entry name" value="Retrotrans_gag_dom"/>
</dbReference>
<dbReference type="AlphaFoldDB" id="A0A150GZU3"/>
<dbReference type="PANTHER" id="PTHR33223">
    <property type="entry name" value="CCHC-TYPE DOMAIN-CONTAINING PROTEIN"/>
    <property type="match status" value="1"/>
</dbReference>
<evidence type="ECO:0000313" key="3">
    <source>
        <dbReference type="Proteomes" id="UP000075714"/>
    </source>
</evidence>
<reference evidence="3" key="1">
    <citation type="journal article" date="2016" name="Nat. Commun.">
        <title>The Gonium pectorale genome demonstrates co-option of cell cycle regulation during the evolution of multicellularity.</title>
        <authorList>
            <person name="Hanschen E.R."/>
            <person name="Marriage T.N."/>
            <person name="Ferris P.J."/>
            <person name="Hamaji T."/>
            <person name="Toyoda A."/>
            <person name="Fujiyama A."/>
            <person name="Neme R."/>
            <person name="Noguchi H."/>
            <person name="Minakuchi Y."/>
            <person name="Suzuki M."/>
            <person name="Kawai-Toyooka H."/>
            <person name="Smith D.R."/>
            <person name="Sparks H."/>
            <person name="Anderson J."/>
            <person name="Bakaric R."/>
            <person name="Luria V."/>
            <person name="Karger A."/>
            <person name="Kirschner M.W."/>
            <person name="Durand P.M."/>
            <person name="Michod R.E."/>
            <person name="Nozaki H."/>
            <person name="Olson B.J."/>
        </authorList>
    </citation>
    <scope>NUCLEOTIDE SEQUENCE [LARGE SCALE GENOMIC DNA]</scope>
    <source>
        <strain evidence="3">NIES-2863</strain>
    </source>
</reference>